<dbReference type="AlphaFoldDB" id="A0A9X3N052"/>
<dbReference type="InterPro" id="IPR036249">
    <property type="entry name" value="Thioredoxin-like_sf"/>
</dbReference>
<sequence>MRRVRPGVLLAVFVVALLGWITLNSAATKTAGSKGLEAGDELPPFAMPLSTSTCRGRCDANVATKADQGAAGAKPACDVRGADVLNSCELAEDGPFVLAFVFEPVARCRAQVPVLEQAAARHPEVKFRIVAVRADAATARGLQSTLPVGYDHDGAVANEYAVVVCPTITYARAGGQVAGSTVGPLDEEALEHWVGRIER</sequence>
<name>A0A9X3N052_9ACTN</name>
<keyword evidence="2" id="KW-1185">Reference proteome</keyword>
<dbReference type="Proteomes" id="UP001149140">
    <property type="component" value="Unassembled WGS sequence"/>
</dbReference>
<comment type="caution">
    <text evidence="1">The sequence shown here is derived from an EMBL/GenBank/DDBJ whole genome shotgun (WGS) entry which is preliminary data.</text>
</comment>
<organism evidence="1 2">
    <name type="scientific">Solirubrobacter ginsenosidimutans</name>
    <dbReference type="NCBI Taxonomy" id="490573"/>
    <lineage>
        <taxon>Bacteria</taxon>
        <taxon>Bacillati</taxon>
        <taxon>Actinomycetota</taxon>
        <taxon>Thermoleophilia</taxon>
        <taxon>Solirubrobacterales</taxon>
        <taxon>Solirubrobacteraceae</taxon>
        <taxon>Solirubrobacter</taxon>
    </lineage>
</organism>
<reference evidence="1" key="1">
    <citation type="submission" date="2022-10" db="EMBL/GenBank/DDBJ databases">
        <title>The WGS of Solirubrobacter ginsenosidimutans DSM 21036.</title>
        <authorList>
            <person name="Jiang Z."/>
        </authorList>
    </citation>
    <scope>NUCLEOTIDE SEQUENCE</scope>
    <source>
        <strain evidence="1">DSM 21036</strain>
    </source>
</reference>
<evidence type="ECO:0000313" key="1">
    <source>
        <dbReference type="EMBL" id="MDA0165762.1"/>
    </source>
</evidence>
<evidence type="ECO:0008006" key="3">
    <source>
        <dbReference type="Google" id="ProtNLM"/>
    </source>
</evidence>
<protein>
    <recommendedName>
        <fullName evidence="3">Thioredoxin domain-containing protein</fullName>
    </recommendedName>
</protein>
<gene>
    <name evidence="1" type="ORF">OM076_36185</name>
</gene>
<dbReference type="SUPFAM" id="SSF52833">
    <property type="entry name" value="Thioredoxin-like"/>
    <property type="match status" value="1"/>
</dbReference>
<evidence type="ECO:0000313" key="2">
    <source>
        <dbReference type="Proteomes" id="UP001149140"/>
    </source>
</evidence>
<accession>A0A9X3N052</accession>
<dbReference type="EMBL" id="JAPDOD010000052">
    <property type="protein sequence ID" value="MDA0165762.1"/>
    <property type="molecule type" value="Genomic_DNA"/>
</dbReference>
<proteinExistence type="predicted"/>
<dbReference type="Gene3D" id="3.40.30.10">
    <property type="entry name" value="Glutaredoxin"/>
    <property type="match status" value="1"/>
</dbReference>